<accession>A0ABT3RDW0</accession>
<dbReference type="EMBL" id="JAPFQO010000003">
    <property type="protein sequence ID" value="MCX2739725.1"/>
    <property type="molecule type" value="Genomic_DNA"/>
</dbReference>
<dbReference type="PANTHER" id="PTHR30302">
    <property type="entry name" value="HYDROGENASE 1 MATURATION PROTEASE"/>
    <property type="match status" value="1"/>
</dbReference>
<dbReference type="Proteomes" id="UP001207228">
    <property type="component" value="Unassembled WGS sequence"/>
</dbReference>
<comment type="caution">
    <text evidence="1">The sequence shown here is derived from an EMBL/GenBank/DDBJ whole genome shotgun (WGS) entry which is preliminary data.</text>
</comment>
<proteinExistence type="predicted"/>
<dbReference type="GO" id="GO:0008233">
    <property type="term" value="F:peptidase activity"/>
    <property type="evidence" value="ECO:0007669"/>
    <property type="project" value="UniProtKB-KW"/>
</dbReference>
<dbReference type="InterPro" id="IPR000671">
    <property type="entry name" value="Peptidase_A31"/>
</dbReference>
<protein>
    <submittedName>
        <fullName evidence="1">Hydrogenase maturation protease</fullName>
    </submittedName>
</protein>
<dbReference type="SUPFAM" id="SSF53163">
    <property type="entry name" value="HybD-like"/>
    <property type="match status" value="1"/>
</dbReference>
<dbReference type="RefSeq" id="WP_266051785.1">
    <property type="nucleotide sequence ID" value="NZ_JAPFQO010000003.1"/>
</dbReference>
<evidence type="ECO:0000313" key="2">
    <source>
        <dbReference type="Proteomes" id="UP001207228"/>
    </source>
</evidence>
<evidence type="ECO:0000313" key="1">
    <source>
        <dbReference type="EMBL" id="MCX2739725.1"/>
    </source>
</evidence>
<name>A0ABT3RDW0_9BACT</name>
<sequence length="156" mass="17694">MNAQEVKRSLLVGIGNSAREDDGLGWAFVERVEQEGLFKGDCLYRFQLNLEDAELVTKYKRVLFVDAHKGELPNGYSFRKCMPDAGADFSTHQLSPESIVYLSQQLYNVRPQAFILGIQGYKWGLKEGLSEQAQENLEKALKGFLQKRNGSNLILY</sequence>
<organism evidence="1 2">
    <name type="scientific">Pontibacter anaerobius</name>
    <dbReference type="NCBI Taxonomy" id="2993940"/>
    <lineage>
        <taxon>Bacteria</taxon>
        <taxon>Pseudomonadati</taxon>
        <taxon>Bacteroidota</taxon>
        <taxon>Cytophagia</taxon>
        <taxon>Cytophagales</taxon>
        <taxon>Hymenobacteraceae</taxon>
        <taxon>Pontibacter</taxon>
    </lineage>
</organism>
<dbReference type="PANTHER" id="PTHR30302:SF5">
    <property type="entry name" value="SLR1876 PROTEIN"/>
    <property type="match status" value="1"/>
</dbReference>
<dbReference type="InterPro" id="IPR023430">
    <property type="entry name" value="Pept_HybD-like_dom_sf"/>
</dbReference>
<reference evidence="1 2" key="1">
    <citation type="submission" date="2022-11" db="EMBL/GenBank/DDBJ databases">
        <title>The characterization of three novel Bacteroidetes species and genomic analysis of their roles in tidal elemental geochemical cycles.</title>
        <authorList>
            <person name="Ma K.-J."/>
        </authorList>
    </citation>
    <scope>NUCLEOTIDE SEQUENCE [LARGE SCALE GENOMIC DNA]</scope>
    <source>
        <strain evidence="1 2">M82</strain>
    </source>
</reference>
<keyword evidence="1" id="KW-0645">Protease</keyword>
<dbReference type="Gene3D" id="3.40.50.1450">
    <property type="entry name" value="HybD-like"/>
    <property type="match status" value="1"/>
</dbReference>
<keyword evidence="1" id="KW-0378">Hydrolase</keyword>
<dbReference type="NCBIfam" id="TIGR00072">
    <property type="entry name" value="hydrog_prot"/>
    <property type="match status" value="1"/>
</dbReference>
<gene>
    <name evidence="1" type="ORF">OO017_07200</name>
</gene>
<dbReference type="GO" id="GO:0006508">
    <property type="term" value="P:proteolysis"/>
    <property type="evidence" value="ECO:0007669"/>
    <property type="project" value="UniProtKB-KW"/>
</dbReference>
<keyword evidence="2" id="KW-1185">Reference proteome</keyword>